<organism evidence="2 3">
    <name type="scientific">Carnegiea gigantea</name>
    <dbReference type="NCBI Taxonomy" id="171969"/>
    <lineage>
        <taxon>Eukaryota</taxon>
        <taxon>Viridiplantae</taxon>
        <taxon>Streptophyta</taxon>
        <taxon>Embryophyta</taxon>
        <taxon>Tracheophyta</taxon>
        <taxon>Spermatophyta</taxon>
        <taxon>Magnoliopsida</taxon>
        <taxon>eudicotyledons</taxon>
        <taxon>Gunneridae</taxon>
        <taxon>Pentapetalae</taxon>
        <taxon>Caryophyllales</taxon>
        <taxon>Cactineae</taxon>
        <taxon>Cactaceae</taxon>
        <taxon>Cactoideae</taxon>
        <taxon>Echinocereeae</taxon>
        <taxon>Carnegiea</taxon>
    </lineage>
</organism>
<dbReference type="AlphaFoldDB" id="A0A9Q1Q8G1"/>
<evidence type="ECO:0000313" key="2">
    <source>
        <dbReference type="EMBL" id="KAJ8432823.1"/>
    </source>
</evidence>
<sequence length="335" mass="37604">MAFPCFLDTKAMGEFITRHFSWDRRGVAFPPLPLPKDFQTLCPGFELALAEQAVEHYELPELPQVFFCTMLLNEVERLGVLHGQRLRLLEAALNELRWSTFESWLWLFSDRICEAWFCPKSGSGENAGADCQEGSSGRGAADEVSLDSSPINISLFSHMGCSSVSLLQSGSKCRARSECFYLLCKHDIPCHSQHERDVQLCKRNLHLALEERFASAFPLPEDFHVLCPCFSLAEAEGAATEFELPKLFQATFYAMLLNEVFELGVTHDYMAESMKSSLVGLRWSNFEVWLDCMDEVIRGAQLYRPLDEVEVQGAQDGQGEGSGSANRSDPSSDEE</sequence>
<dbReference type="Proteomes" id="UP001153076">
    <property type="component" value="Unassembled WGS sequence"/>
</dbReference>
<proteinExistence type="predicted"/>
<evidence type="ECO:0000313" key="3">
    <source>
        <dbReference type="Proteomes" id="UP001153076"/>
    </source>
</evidence>
<reference evidence="2" key="1">
    <citation type="submission" date="2022-04" db="EMBL/GenBank/DDBJ databases">
        <title>Carnegiea gigantea Genome sequencing and assembly v2.</title>
        <authorList>
            <person name="Copetti D."/>
            <person name="Sanderson M.J."/>
            <person name="Burquez A."/>
            <person name="Wojciechowski M.F."/>
        </authorList>
    </citation>
    <scope>NUCLEOTIDE SEQUENCE</scope>
    <source>
        <strain evidence="2">SGP5-SGP5p</strain>
        <tissue evidence="2">Aerial part</tissue>
    </source>
</reference>
<gene>
    <name evidence="2" type="ORF">Cgig2_008537</name>
</gene>
<dbReference type="EMBL" id="JAKOGI010000581">
    <property type="protein sequence ID" value="KAJ8432823.1"/>
    <property type="molecule type" value="Genomic_DNA"/>
</dbReference>
<name>A0A9Q1Q8G1_9CARY</name>
<comment type="caution">
    <text evidence="2">The sequence shown here is derived from an EMBL/GenBank/DDBJ whole genome shotgun (WGS) entry which is preliminary data.</text>
</comment>
<protein>
    <submittedName>
        <fullName evidence="2">Uncharacterized protein</fullName>
    </submittedName>
</protein>
<feature type="region of interest" description="Disordered" evidence="1">
    <location>
        <begin position="310"/>
        <end position="335"/>
    </location>
</feature>
<accession>A0A9Q1Q8G1</accession>
<keyword evidence="3" id="KW-1185">Reference proteome</keyword>
<evidence type="ECO:0000256" key="1">
    <source>
        <dbReference type="SAM" id="MobiDB-lite"/>
    </source>
</evidence>